<dbReference type="Pfam" id="PF14588">
    <property type="entry name" value="YjgF_endoribonc"/>
    <property type="match status" value="1"/>
</dbReference>
<protein>
    <submittedName>
        <fullName evidence="2">RidA family protein</fullName>
    </submittedName>
</protein>
<dbReference type="PANTHER" id="PTHR43760:SF1">
    <property type="entry name" value="ENDORIBONUCLEASE L-PSP_CHORISMATE MUTASE-LIKE DOMAIN-CONTAINING PROTEIN"/>
    <property type="match status" value="1"/>
</dbReference>
<dbReference type="CDD" id="cd02199">
    <property type="entry name" value="YjgF_YER057c_UK114_like_1"/>
    <property type="match status" value="1"/>
</dbReference>
<gene>
    <name evidence="2" type="ORF">ACFSJ0_22300</name>
</gene>
<accession>A0ABW4GAM2</accession>
<comment type="caution">
    <text evidence="2">The sequence shown here is derived from an EMBL/GenBank/DDBJ whole genome shotgun (WGS) entry which is preliminary data.</text>
</comment>
<dbReference type="RefSeq" id="WP_219533458.1">
    <property type="nucleotide sequence ID" value="NZ_JAHKRM010000018.1"/>
</dbReference>
<name>A0ABW4GAM2_9ACTN</name>
<evidence type="ECO:0000313" key="3">
    <source>
        <dbReference type="Proteomes" id="UP001597097"/>
    </source>
</evidence>
<feature type="domain" description="Endoribonuclease L-PSP/chorismate mutase-like" evidence="1">
    <location>
        <begin position="19"/>
        <end position="150"/>
    </location>
</feature>
<evidence type="ECO:0000259" key="1">
    <source>
        <dbReference type="Pfam" id="PF14588"/>
    </source>
</evidence>
<keyword evidence="3" id="KW-1185">Reference proteome</keyword>
<dbReference type="PANTHER" id="PTHR43760">
    <property type="entry name" value="ENDORIBONUCLEASE-RELATED"/>
    <property type="match status" value="1"/>
</dbReference>
<reference evidence="3" key="1">
    <citation type="journal article" date="2019" name="Int. J. Syst. Evol. Microbiol.">
        <title>The Global Catalogue of Microorganisms (GCM) 10K type strain sequencing project: providing services to taxonomists for standard genome sequencing and annotation.</title>
        <authorList>
            <consortium name="The Broad Institute Genomics Platform"/>
            <consortium name="The Broad Institute Genome Sequencing Center for Infectious Disease"/>
            <person name="Wu L."/>
            <person name="Ma J."/>
        </authorList>
    </citation>
    <scope>NUCLEOTIDE SEQUENCE [LARGE SCALE GENOMIC DNA]</scope>
    <source>
        <strain evidence="3">CGMCC 1.15399</strain>
    </source>
</reference>
<dbReference type="EMBL" id="JBHUCM010000018">
    <property type="protein sequence ID" value="MFD1539802.1"/>
    <property type="molecule type" value="Genomic_DNA"/>
</dbReference>
<sequence>MDSMTTSTASDIAAIDQIEARLHDLGLQLPPPRERMGNFLGAVRTGDLLFLSGQGTDRYQGKVGRDLDLDDAYAAARDCALYLLGLVKAELGGLDRVCRVVKLLGFVNCVEGYEQTPLVVNGASDLLVELYGEAGRHARTAVGVAALPRNFAVEIEMVVQVSDR</sequence>
<dbReference type="InterPro" id="IPR013813">
    <property type="entry name" value="Endoribo_LPSP/chorism_mut-like"/>
</dbReference>
<evidence type="ECO:0000313" key="2">
    <source>
        <dbReference type="EMBL" id="MFD1539802.1"/>
    </source>
</evidence>
<dbReference type="Proteomes" id="UP001597097">
    <property type="component" value="Unassembled WGS sequence"/>
</dbReference>
<proteinExistence type="predicted"/>
<organism evidence="2 3">
    <name type="scientific">Nonomuraea guangzhouensis</name>
    <dbReference type="NCBI Taxonomy" id="1291555"/>
    <lineage>
        <taxon>Bacteria</taxon>
        <taxon>Bacillati</taxon>
        <taxon>Actinomycetota</taxon>
        <taxon>Actinomycetes</taxon>
        <taxon>Streptosporangiales</taxon>
        <taxon>Streptosporangiaceae</taxon>
        <taxon>Nonomuraea</taxon>
    </lineage>
</organism>